<dbReference type="InterPro" id="IPR017871">
    <property type="entry name" value="ABC_transporter-like_CS"/>
</dbReference>
<dbReference type="InterPro" id="IPR050388">
    <property type="entry name" value="ABC_Ni/Peptide_Import"/>
</dbReference>
<sequence length="325" mass="35626">MALLEIRGLKTHFATDDGIVQAVDGVDITINRGETLCVVGESGCGKTVTAMSILKLIAMPPGRIVEGEIIFEGRDLVPLTSNDLDEIRAKEIGFIFQEPMTSLNPVLTIGEQIAESLRRHEGLPQKQALARTVEMLKLVQIPNAEARVHDYPHQFSGGMRQRVMIAMALACQPKLVIADEPTTALDVTIQAQILDLLQDMKERFGMAVMLITHAMGVVAETAQRVVVMYAGKVVEEATVDRLFEHPSHPYTQGLIRSIPRIDLVSERKIRLEAIAGTVPSLINPAPGCRFAPRCRYVMGVCTESEPRLREIAPGHRMACHLGAAP</sequence>
<evidence type="ECO:0000256" key="8">
    <source>
        <dbReference type="ARBA" id="ARBA00024722"/>
    </source>
</evidence>
<keyword evidence="3" id="KW-0813">Transport</keyword>
<comment type="similarity">
    <text evidence="2">Belongs to the ABC transporter superfamily.</text>
</comment>
<gene>
    <name evidence="10" type="ORF">SAMN05444169_3245</name>
</gene>
<dbReference type="SUPFAM" id="SSF52540">
    <property type="entry name" value="P-loop containing nucleoside triphosphate hydrolases"/>
    <property type="match status" value="1"/>
</dbReference>
<dbReference type="GO" id="GO:0055085">
    <property type="term" value="P:transmembrane transport"/>
    <property type="evidence" value="ECO:0007669"/>
    <property type="project" value="UniProtKB-ARBA"/>
</dbReference>
<proteinExistence type="inferred from homology"/>
<dbReference type="Proteomes" id="UP000190675">
    <property type="component" value="Chromosome I"/>
</dbReference>
<dbReference type="Pfam" id="PF00005">
    <property type="entry name" value="ABC_tran"/>
    <property type="match status" value="1"/>
</dbReference>
<dbReference type="InterPro" id="IPR013563">
    <property type="entry name" value="Oligopep_ABC_C"/>
</dbReference>
<evidence type="ECO:0000256" key="5">
    <source>
        <dbReference type="ARBA" id="ARBA00022741"/>
    </source>
</evidence>
<evidence type="ECO:0000313" key="10">
    <source>
        <dbReference type="EMBL" id="SHG59690.1"/>
    </source>
</evidence>
<dbReference type="Pfam" id="PF08352">
    <property type="entry name" value="oligo_HPY"/>
    <property type="match status" value="1"/>
</dbReference>
<dbReference type="GO" id="GO:0015833">
    <property type="term" value="P:peptide transport"/>
    <property type="evidence" value="ECO:0007669"/>
    <property type="project" value="InterPro"/>
</dbReference>
<dbReference type="Gene3D" id="3.40.50.300">
    <property type="entry name" value="P-loop containing nucleotide triphosphate hydrolases"/>
    <property type="match status" value="1"/>
</dbReference>
<evidence type="ECO:0000313" key="11">
    <source>
        <dbReference type="Proteomes" id="UP000190675"/>
    </source>
</evidence>
<protein>
    <submittedName>
        <fullName evidence="10">Peptide/nickel transport system ATP-binding protein</fullName>
    </submittedName>
</protein>
<evidence type="ECO:0000256" key="2">
    <source>
        <dbReference type="ARBA" id="ARBA00005417"/>
    </source>
</evidence>
<dbReference type="AlphaFoldDB" id="A0A1M5L427"/>
<dbReference type="NCBIfam" id="TIGR01727">
    <property type="entry name" value="oligo_HPY"/>
    <property type="match status" value="1"/>
</dbReference>
<evidence type="ECO:0000256" key="1">
    <source>
        <dbReference type="ARBA" id="ARBA00004417"/>
    </source>
</evidence>
<keyword evidence="6 10" id="KW-0067">ATP-binding</keyword>
<dbReference type="PROSITE" id="PS50893">
    <property type="entry name" value="ABC_TRANSPORTER_2"/>
    <property type="match status" value="1"/>
</dbReference>
<name>A0A1M5L427_9BRAD</name>
<comment type="function">
    <text evidence="8">Involved in beta-(1--&gt;2)glucan export. Transmembrane domains (TMD) form a pore in the inner membrane and the ATP-binding domain (NBD) is responsible for energy generation.</text>
</comment>
<keyword evidence="5" id="KW-0547">Nucleotide-binding</keyword>
<evidence type="ECO:0000256" key="4">
    <source>
        <dbReference type="ARBA" id="ARBA00022475"/>
    </source>
</evidence>
<keyword evidence="4" id="KW-1003">Cell membrane</keyword>
<dbReference type="CDD" id="cd03257">
    <property type="entry name" value="ABC_NikE_OppD_transporters"/>
    <property type="match status" value="1"/>
</dbReference>
<reference evidence="10 11" key="1">
    <citation type="submission" date="2016-11" db="EMBL/GenBank/DDBJ databases">
        <authorList>
            <person name="Jaros S."/>
            <person name="Januszkiewicz K."/>
            <person name="Wedrychowicz H."/>
        </authorList>
    </citation>
    <scope>NUCLEOTIDE SEQUENCE [LARGE SCALE GENOMIC DNA]</scope>
    <source>
        <strain evidence="10 11">GAS242</strain>
    </source>
</reference>
<evidence type="ECO:0000256" key="7">
    <source>
        <dbReference type="ARBA" id="ARBA00023136"/>
    </source>
</evidence>
<dbReference type="InterPro" id="IPR003593">
    <property type="entry name" value="AAA+_ATPase"/>
</dbReference>
<evidence type="ECO:0000256" key="6">
    <source>
        <dbReference type="ARBA" id="ARBA00022840"/>
    </source>
</evidence>
<dbReference type="InterPro" id="IPR027417">
    <property type="entry name" value="P-loop_NTPase"/>
</dbReference>
<dbReference type="SMART" id="SM00382">
    <property type="entry name" value="AAA"/>
    <property type="match status" value="1"/>
</dbReference>
<feature type="domain" description="ABC transporter" evidence="9">
    <location>
        <begin position="6"/>
        <end position="255"/>
    </location>
</feature>
<evidence type="ECO:0000256" key="3">
    <source>
        <dbReference type="ARBA" id="ARBA00022448"/>
    </source>
</evidence>
<dbReference type="GO" id="GO:0016887">
    <property type="term" value="F:ATP hydrolysis activity"/>
    <property type="evidence" value="ECO:0007669"/>
    <property type="project" value="InterPro"/>
</dbReference>
<dbReference type="GO" id="GO:0005524">
    <property type="term" value="F:ATP binding"/>
    <property type="evidence" value="ECO:0007669"/>
    <property type="project" value="UniProtKB-KW"/>
</dbReference>
<comment type="subcellular location">
    <subcellularLocation>
        <location evidence="1">Cell inner membrane</location>
        <topology evidence="1">Peripheral membrane protein</topology>
    </subcellularLocation>
</comment>
<dbReference type="PANTHER" id="PTHR43297:SF2">
    <property type="entry name" value="DIPEPTIDE TRANSPORT ATP-BINDING PROTEIN DPPD"/>
    <property type="match status" value="1"/>
</dbReference>
<keyword evidence="7" id="KW-0472">Membrane</keyword>
<dbReference type="EMBL" id="LT670818">
    <property type="protein sequence ID" value="SHG59690.1"/>
    <property type="molecule type" value="Genomic_DNA"/>
</dbReference>
<dbReference type="PANTHER" id="PTHR43297">
    <property type="entry name" value="OLIGOPEPTIDE TRANSPORT ATP-BINDING PROTEIN APPD"/>
    <property type="match status" value="1"/>
</dbReference>
<dbReference type="PROSITE" id="PS00211">
    <property type="entry name" value="ABC_TRANSPORTER_1"/>
    <property type="match status" value="1"/>
</dbReference>
<dbReference type="InterPro" id="IPR003439">
    <property type="entry name" value="ABC_transporter-like_ATP-bd"/>
</dbReference>
<accession>A0A1M5L427</accession>
<dbReference type="FunFam" id="3.40.50.300:FF:000016">
    <property type="entry name" value="Oligopeptide ABC transporter ATP-binding component"/>
    <property type="match status" value="1"/>
</dbReference>
<dbReference type="GO" id="GO:0005886">
    <property type="term" value="C:plasma membrane"/>
    <property type="evidence" value="ECO:0007669"/>
    <property type="project" value="UniProtKB-SubCell"/>
</dbReference>
<evidence type="ECO:0000259" key="9">
    <source>
        <dbReference type="PROSITE" id="PS50893"/>
    </source>
</evidence>
<organism evidence="10 11">
    <name type="scientific">Bradyrhizobium erythrophlei</name>
    <dbReference type="NCBI Taxonomy" id="1437360"/>
    <lineage>
        <taxon>Bacteria</taxon>
        <taxon>Pseudomonadati</taxon>
        <taxon>Pseudomonadota</taxon>
        <taxon>Alphaproteobacteria</taxon>
        <taxon>Hyphomicrobiales</taxon>
        <taxon>Nitrobacteraceae</taxon>
        <taxon>Bradyrhizobium</taxon>
    </lineage>
</organism>